<organism evidence="2 3">
    <name type="scientific">Legionella quinlivanii</name>
    <dbReference type="NCBI Taxonomy" id="45073"/>
    <lineage>
        <taxon>Bacteria</taxon>
        <taxon>Pseudomonadati</taxon>
        <taxon>Pseudomonadota</taxon>
        <taxon>Gammaproteobacteria</taxon>
        <taxon>Legionellales</taxon>
        <taxon>Legionellaceae</taxon>
        <taxon>Legionella</taxon>
    </lineage>
</organism>
<dbReference type="SUPFAM" id="SSF55136">
    <property type="entry name" value="Probable bacterial effector-binding domain"/>
    <property type="match status" value="1"/>
</dbReference>
<evidence type="ECO:0000313" key="3">
    <source>
        <dbReference type="Proteomes" id="UP000054618"/>
    </source>
</evidence>
<dbReference type="SMART" id="SM00871">
    <property type="entry name" value="AraC_E_bind"/>
    <property type="match status" value="1"/>
</dbReference>
<dbReference type="InterPro" id="IPR053182">
    <property type="entry name" value="YobU-like_regulator"/>
</dbReference>
<dbReference type="RefSeq" id="WP_200823638.1">
    <property type="nucleotide sequence ID" value="NZ_CAAAIK010000025.1"/>
</dbReference>
<dbReference type="STRING" id="45073.Lqui_2402"/>
<proteinExistence type="predicted"/>
<evidence type="ECO:0000313" key="2">
    <source>
        <dbReference type="EMBL" id="KTD47476.1"/>
    </source>
</evidence>
<gene>
    <name evidence="2" type="ORF">Lqui_2402</name>
</gene>
<dbReference type="Pfam" id="PF14526">
    <property type="entry name" value="Cass2"/>
    <property type="match status" value="1"/>
</dbReference>
<dbReference type="AlphaFoldDB" id="A0A0W0XSH3"/>
<accession>A0A0W0XSH3</accession>
<dbReference type="PATRIC" id="fig|45073.5.peg.2538"/>
<dbReference type="InterPro" id="IPR029441">
    <property type="entry name" value="Cass2"/>
</dbReference>
<dbReference type="PANTHER" id="PTHR36444:SF2">
    <property type="entry name" value="TRANSCRIPTIONAL REGULATOR PROTEIN YOBU-RELATED"/>
    <property type="match status" value="1"/>
</dbReference>
<evidence type="ECO:0000259" key="1">
    <source>
        <dbReference type="SMART" id="SM00871"/>
    </source>
</evidence>
<dbReference type="Gene3D" id="3.20.80.10">
    <property type="entry name" value="Regulatory factor, effector binding domain"/>
    <property type="match status" value="1"/>
</dbReference>
<comment type="caution">
    <text evidence="2">The sequence shown here is derived from an EMBL/GenBank/DDBJ whole genome shotgun (WGS) entry which is preliminary data.</text>
</comment>
<protein>
    <submittedName>
        <fullName evidence="2">Transcription activator</fullName>
    </submittedName>
</protein>
<feature type="domain" description="AraC effector-binding" evidence="1">
    <location>
        <begin position="3"/>
        <end position="147"/>
    </location>
</feature>
<dbReference type="InterPro" id="IPR011256">
    <property type="entry name" value="Reg_factor_effector_dom_sf"/>
</dbReference>
<sequence length="148" mass="16710">MMIEPVKKEIASFIVKGFSVRTKNQDEMNPKTAKLPALWQQFFASELANTTSIFGVYSDYESNEDGFYTVTAGVSRETNNDNLNAVTVLSGPYLVFEAKGPMPETVINVWKSIWEFFAANRQFQRKFASDFELYSGSEHIAVHIGVFS</sequence>
<dbReference type="PANTHER" id="PTHR36444">
    <property type="entry name" value="TRANSCRIPTIONAL REGULATOR PROTEIN YOBU-RELATED"/>
    <property type="match status" value="1"/>
</dbReference>
<keyword evidence="3" id="KW-1185">Reference proteome</keyword>
<dbReference type="Proteomes" id="UP000054618">
    <property type="component" value="Unassembled WGS sequence"/>
</dbReference>
<name>A0A0W0XSH3_9GAMM</name>
<reference evidence="2 3" key="1">
    <citation type="submission" date="2015-11" db="EMBL/GenBank/DDBJ databases">
        <title>Genomic analysis of 38 Legionella species identifies large and diverse effector repertoires.</title>
        <authorList>
            <person name="Burstein D."/>
            <person name="Amaro F."/>
            <person name="Zusman T."/>
            <person name="Lifshitz Z."/>
            <person name="Cohen O."/>
            <person name="Gilbert J.A."/>
            <person name="Pupko T."/>
            <person name="Shuman H.A."/>
            <person name="Segal G."/>
        </authorList>
    </citation>
    <scope>NUCLEOTIDE SEQUENCE [LARGE SCALE GENOMIC DNA]</scope>
    <source>
        <strain evidence="2 3">CDC#1442-AUS-E</strain>
    </source>
</reference>
<dbReference type="InterPro" id="IPR010499">
    <property type="entry name" value="AraC_E-bd"/>
</dbReference>
<dbReference type="EMBL" id="LNYS01000020">
    <property type="protein sequence ID" value="KTD47476.1"/>
    <property type="molecule type" value="Genomic_DNA"/>
</dbReference>